<evidence type="ECO:0000256" key="1">
    <source>
        <dbReference type="ARBA" id="ARBA00006611"/>
    </source>
</evidence>
<name>A0A7W7KFZ2_PSENT</name>
<dbReference type="RefSeq" id="WP_184585675.1">
    <property type="nucleotide sequence ID" value="NZ_JACHLI010000001.1"/>
</dbReference>
<dbReference type="Proteomes" id="UP000566995">
    <property type="component" value="Unassembled WGS sequence"/>
</dbReference>
<dbReference type="GO" id="GO:0016887">
    <property type="term" value="F:ATP hydrolysis activity"/>
    <property type="evidence" value="ECO:0007669"/>
    <property type="project" value="InterPro"/>
</dbReference>
<sequence>MKSEFMIEVPPRLQGKEGLDSLLHQMVVNDGSDLFLPGGHPAIMDRYGRKEALMNRALSDSEAKDLISTIYGHNAPSLLGGGEPINCSYEFKLDVPGTDGLKQQRYRFRVNAVHCFRFGKPSLTVTLRTIPSIPPDWRVLGVEPLLIEETLGLKQGLIVVVGATGEGKSTLMSSMLRARLEHPTAHTNLVTIEAPIEFVYDEVVSPTSFSTQIEIGRSLHSFNEAVENALRMKPNLILVGESRDFATTRASLQAALTGHGVFTTVHSNSAPETVQRLVYTYPESLQSQARDEIVQPLRIVISQRLVPRVDGKRIAVREYMIVDQQDKNALASAKNVTEAAFKVLENHGRPLIEDAHDKFKEGLISDDTFKYLQRIYQNSKNEEIQKNGARV</sequence>
<proteinExistence type="inferred from homology"/>
<comment type="caution">
    <text evidence="3">The sequence shown here is derived from an EMBL/GenBank/DDBJ whole genome shotgun (WGS) entry which is preliminary data.</text>
</comment>
<dbReference type="InterPro" id="IPR027417">
    <property type="entry name" value="P-loop_NTPase"/>
</dbReference>
<evidence type="ECO:0000313" key="4">
    <source>
        <dbReference type="Proteomes" id="UP000566995"/>
    </source>
</evidence>
<comment type="similarity">
    <text evidence="1">Belongs to the GSP E family.</text>
</comment>
<feature type="domain" description="Bacterial type II secretion system protein E" evidence="2">
    <location>
        <begin position="103"/>
        <end position="387"/>
    </location>
</feature>
<organism evidence="3 4">
    <name type="scientific">Pseudomonas nitroreducens</name>
    <dbReference type="NCBI Taxonomy" id="46680"/>
    <lineage>
        <taxon>Bacteria</taxon>
        <taxon>Pseudomonadati</taxon>
        <taxon>Pseudomonadota</taxon>
        <taxon>Gammaproteobacteria</taxon>
        <taxon>Pseudomonadales</taxon>
        <taxon>Pseudomonadaceae</taxon>
        <taxon>Pseudomonas</taxon>
    </lineage>
</organism>
<evidence type="ECO:0000313" key="3">
    <source>
        <dbReference type="EMBL" id="MBB4861408.1"/>
    </source>
</evidence>
<gene>
    <name evidence="3" type="ORF">HNP46_000219</name>
</gene>
<dbReference type="EMBL" id="JACHLI010000001">
    <property type="protein sequence ID" value="MBB4861408.1"/>
    <property type="molecule type" value="Genomic_DNA"/>
</dbReference>
<dbReference type="AlphaFoldDB" id="A0A7W7KFZ2"/>
<dbReference type="PANTHER" id="PTHR30486">
    <property type="entry name" value="TWITCHING MOTILITY PROTEIN PILT"/>
    <property type="match status" value="1"/>
</dbReference>
<dbReference type="SUPFAM" id="SSF52540">
    <property type="entry name" value="P-loop containing nucleoside triphosphate hydrolases"/>
    <property type="match status" value="1"/>
</dbReference>
<dbReference type="InterPro" id="IPR001482">
    <property type="entry name" value="T2SS/T4SS_dom"/>
</dbReference>
<evidence type="ECO:0000259" key="2">
    <source>
        <dbReference type="Pfam" id="PF00437"/>
    </source>
</evidence>
<dbReference type="Pfam" id="PF00437">
    <property type="entry name" value="T2SSE"/>
    <property type="match status" value="1"/>
</dbReference>
<dbReference type="Gene3D" id="3.30.450.90">
    <property type="match status" value="1"/>
</dbReference>
<reference evidence="3 4" key="1">
    <citation type="submission" date="2020-08" db="EMBL/GenBank/DDBJ databases">
        <title>Functional genomics of gut bacteria from endangered species of beetles.</title>
        <authorList>
            <person name="Carlos-Shanley C."/>
        </authorList>
    </citation>
    <scope>NUCLEOTIDE SEQUENCE [LARGE SCALE GENOMIC DNA]</scope>
    <source>
        <strain evidence="3 4">S00179</strain>
    </source>
</reference>
<accession>A0A7W7KFZ2</accession>
<dbReference type="Gene3D" id="3.40.50.300">
    <property type="entry name" value="P-loop containing nucleotide triphosphate hydrolases"/>
    <property type="match status" value="1"/>
</dbReference>
<dbReference type="PANTHER" id="PTHR30486:SF6">
    <property type="entry name" value="TYPE IV PILUS RETRACTATION ATPASE PILT"/>
    <property type="match status" value="1"/>
</dbReference>
<protein>
    <submittedName>
        <fullName evidence="3">Defect-in-organelle-trafficking protein DotB</fullName>
    </submittedName>
</protein>
<dbReference type="InterPro" id="IPR050921">
    <property type="entry name" value="T4SS_GSP_E_ATPase"/>
</dbReference>